<feature type="domain" description="PPM-type phosphatase" evidence="1">
    <location>
        <begin position="22"/>
        <end position="284"/>
    </location>
</feature>
<dbReference type="PROSITE" id="PS51746">
    <property type="entry name" value="PPM_2"/>
    <property type="match status" value="1"/>
</dbReference>
<proteinExistence type="predicted"/>
<protein>
    <submittedName>
        <fullName evidence="2">Serine/threonine-protein phosphatase</fullName>
    </submittedName>
</protein>
<dbReference type="InterPro" id="IPR001932">
    <property type="entry name" value="PPM-type_phosphatase-like_dom"/>
</dbReference>
<evidence type="ECO:0000313" key="3">
    <source>
        <dbReference type="Proteomes" id="UP000624703"/>
    </source>
</evidence>
<dbReference type="CDD" id="cd00143">
    <property type="entry name" value="PP2Cc"/>
    <property type="match status" value="1"/>
</dbReference>
<organism evidence="2 3">
    <name type="scientific">Persicirhabdus sediminis</name>
    <dbReference type="NCBI Taxonomy" id="454144"/>
    <lineage>
        <taxon>Bacteria</taxon>
        <taxon>Pseudomonadati</taxon>
        <taxon>Verrucomicrobiota</taxon>
        <taxon>Verrucomicrobiia</taxon>
        <taxon>Verrucomicrobiales</taxon>
        <taxon>Verrucomicrobiaceae</taxon>
        <taxon>Persicirhabdus</taxon>
    </lineage>
</organism>
<sequence length="285" mass="31493">MSNPFLPGAPKEFDMLPKHTFEWSARSVSGSRKEINDDSWIAFATGGQHGTVMLATDDERTMVTSDLIYAVSDGMGGGNAGNVASALILEYLSEHIPETFRAAAAGFYPDYLARLEDIITKIHHAINEKGEADENRKGMAATLTLAWFTPDNMYFAHVGDSRLYRYRDGELQQLSQDHTFVWKQFQRGEISELQFRNHPRRSALYNVMGGGHFSTTPQVDVVDYKPGDRFMLCSDGIVDGLGQKSIAGEFSENLDSTSSLADACISRAIENDGTDDTTLITICVK</sequence>
<name>A0A8J7SQ86_9BACT</name>
<dbReference type="RefSeq" id="WP_200312848.1">
    <property type="nucleotide sequence ID" value="NZ_JAENIM010000047.1"/>
</dbReference>
<dbReference type="SMART" id="SM00332">
    <property type="entry name" value="PP2Cc"/>
    <property type="match status" value="1"/>
</dbReference>
<dbReference type="SMART" id="SM00331">
    <property type="entry name" value="PP2C_SIG"/>
    <property type="match status" value="1"/>
</dbReference>
<keyword evidence="3" id="KW-1185">Reference proteome</keyword>
<dbReference type="SUPFAM" id="SSF81606">
    <property type="entry name" value="PP2C-like"/>
    <property type="match status" value="1"/>
</dbReference>
<dbReference type="AlphaFoldDB" id="A0A8J7SQ86"/>
<dbReference type="EMBL" id="JAENIM010000047">
    <property type="protein sequence ID" value="MBK1792843.1"/>
    <property type="molecule type" value="Genomic_DNA"/>
</dbReference>
<evidence type="ECO:0000313" key="2">
    <source>
        <dbReference type="EMBL" id="MBK1792843.1"/>
    </source>
</evidence>
<dbReference type="PANTHER" id="PTHR47992">
    <property type="entry name" value="PROTEIN PHOSPHATASE"/>
    <property type="match status" value="1"/>
</dbReference>
<dbReference type="Pfam" id="PF13672">
    <property type="entry name" value="PP2C_2"/>
    <property type="match status" value="1"/>
</dbReference>
<accession>A0A8J7SQ86</accession>
<gene>
    <name evidence="2" type="ORF">JIN82_16885</name>
</gene>
<dbReference type="InterPro" id="IPR036457">
    <property type="entry name" value="PPM-type-like_dom_sf"/>
</dbReference>
<dbReference type="Gene3D" id="3.60.40.10">
    <property type="entry name" value="PPM-type phosphatase domain"/>
    <property type="match status" value="1"/>
</dbReference>
<comment type="caution">
    <text evidence="2">The sequence shown here is derived from an EMBL/GenBank/DDBJ whole genome shotgun (WGS) entry which is preliminary data.</text>
</comment>
<dbReference type="InterPro" id="IPR015655">
    <property type="entry name" value="PP2C"/>
</dbReference>
<dbReference type="GO" id="GO:0004722">
    <property type="term" value="F:protein serine/threonine phosphatase activity"/>
    <property type="evidence" value="ECO:0007669"/>
    <property type="project" value="InterPro"/>
</dbReference>
<dbReference type="Proteomes" id="UP000624703">
    <property type="component" value="Unassembled WGS sequence"/>
</dbReference>
<evidence type="ECO:0000259" key="1">
    <source>
        <dbReference type="PROSITE" id="PS51746"/>
    </source>
</evidence>
<reference evidence="2" key="1">
    <citation type="submission" date="2021-01" db="EMBL/GenBank/DDBJ databases">
        <title>Modified the classification status of verrucomicrobia.</title>
        <authorList>
            <person name="Feng X."/>
        </authorList>
    </citation>
    <scope>NUCLEOTIDE SEQUENCE</scope>
    <source>
        <strain evidence="2">_KCTC 22039</strain>
    </source>
</reference>